<keyword evidence="12 16" id="KW-0238">DNA-binding</keyword>
<dbReference type="Gene3D" id="3.40.50.1010">
    <property type="entry name" value="5'-nuclease"/>
    <property type="match status" value="1"/>
</dbReference>
<evidence type="ECO:0000256" key="12">
    <source>
        <dbReference type="ARBA" id="ARBA00023125"/>
    </source>
</evidence>
<dbReference type="Pfam" id="PF02739">
    <property type="entry name" value="5_3_exonuc_N"/>
    <property type="match status" value="1"/>
</dbReference>
<dbReference type="Gene3D" id="1.20.1060.10">
    <property type="entry name" value="Taq DNA Polymerase, Chain T, domain 4"/>
    <property type="match status" value="1"/>
</dbReference>
<feature type="region of interest" description="Disordered" evidence="17">
    <location>
        <begin position="297"/>
        <end position="328"/>
    </location>
</feature>
<evidence type="ECO:0000256" key="6">
    <source>
        <dbReference type="ARBA" id="ARBA00022705"/>
    </source>
</evidence>
<dbReference type="PANTHER" id="PTHR10133">
    <property type="entry name" value="DNA POLYMERASE I"/>
    <property type="match status" value="1"/>
</dbReference>
<evidence type="ECO:0000256" key="5">
    <source>
        <dbReference type="ARBA" id="ARBA00022695"/>
    </source>
</evidence>
<evidence type="ECO:0000256" key="8">
    <source>
        <dbReference type="ARBA" id="ARBA00022763"/>
    </source>
</evidence>
<keyword evidence="9 16" id="KW-0378">Hydrolase</keyword>
<feature type="domain" description="3'-5' exonuclease" evidence="18">
    <location>
        <begin position="342"/>
        <end position="564"/>
    </location>
</feature>
<evidence type="ECO:0000256" key="16">
    <source>
        <dbReference type="RuleBase" id="RU004460"/>
    </source>
</evidence>
<dbReference type="InterPro" id="IPR001098">
    <property type="entry name" value="DNA-dir_DNA_pol_A_palm_dom"/>
</dbReference>
<dbReference type="InterPro" id="IPR018320">
    <property type="entry name" value="DNA_polymerase_1"/>
</dbReference>
<accession>C9RNE9</accession>
<sequence length="972" mass="108239">MAEKTLLLLDSFALAFRMFYAYSQNPLVNSKGEDVSMMHGYWGAVLRILAKHKPTHFAIARDVAHTKTFRHELYPDYKANRGPMPEEMAAQMPLLCESMEASGIPLLSEPGYEADDVMASAAEAAVNAGFDHVVIISKDKDMSQIVTDKIHLFHLEKGADGIDFGPQQVLEKYGIPPEKIRDYLALMGDSSDNVPGVPKVGPKTAIQLLTEYGDMDNIYANLDNIKKKGLHDNLANNKEQAFLSRELVTLQTKRAYHGNLDALEFCGLHSDTLEGIFREHEINSLIRLLENVPSKTGFVRKDDSDDSAAGSESNGTSDDASGDSSNSKVVKASFPADLPPTYICVDNDEVFEQMKKEFDEATEIGIDTETDGLDPMQCNIVGLCLAAAAKDGSVPKGYYIPLGHTDDIGFPYPAGKGGNFDFNATKKWFIDFWNDSCTLPGDISDSGSKQPDSAKRSLVFHNAKFDLHVLARTFGLTQKQIDSANIIDTLIAAWMLSPGQTGLGLDNQVMQLLQHEMIPIENLIGRGKKQITFNRTPIKDATEYGAEDAVYTLRLWAPLRAKLQKYDYEKYFFSQEMPLLKVLYQMEGVGAFVDTKILKKLQTDLEHRIEKLEKEICDMAGCEFNIGSPKQLGEVLFDTLGLPEIKKRSTDAAVLEELSFRSAHPIVFAVIEYRELKKMQSTYVSVLPTLVNPDTKRIHTSFIQWGTATGRLSSRDPNLQNIPVRSDLGKQIRAAFVPQNPNNVILAVDYSQIELRMLAHLSGDEALIESYKEGIDIHARTAAAINRVSLEDVTADMRRDAKVVNFGVLYGMTAFRLSRDLKIPMAQAKSFIDGYFEMYQGVQKFIDDTKAAAHRDGYVETLSGRRRYIAGIDSSDRMESQMAERMAVNTPVQGSAADLIKIAMIRIQKRINDENLPLRMMLQVHDELVFECPKDQVEALSAMVKSEMEGAMELKVPLVASVGFGKNWLEAH</sequence>
<dbReference type="FunFam" id="1.10.150.20:FF:000002">
    <property type="entry name" value="DNA polymerase I"/>
    <property type="match status" value="1"/>
</dbReference>
<dbReference type="SUPFAM" id="SSF56672">
    <property type="entry name" value="DNA/RNA polymerases"/>
    <property type="match status" value="1"/>
</dbReference>
<evidence type="ECO:0000256" key="9">
    <source>
        <dbReference type="ARBA" id="ARBA00022801"/>
    </source>
</evidence>
<dbReference type="InterPro" id="IPR043502">
    <property type="entry name" value="DNA/RNA_pol_sf"/>
</dbReference>
<dbReference type="Pfam" id="PF01367">
    <property type="entry name" value="5_3_exonuc"/>
    <property type="match status" value="1"/>
</dbReference>
<feature type="compositionally biased region" description="Polar residues" evidence="17">
    <location>
        <begin position="314"/>
        <end position="328"/>
    </location>
</feature>
<dbReference type="KEGG" id="fsc:FSU_1227"/>
<dbReference type="GO" id="GO:0008408">
    <property type="term" value="F:3'-5' exonuclease activity"/>
    <property type="evidence" value="ECO:0007669"/>
    <property type="project" value="UniProtKB-UniRule"/>
</dbReference>
<dbReference type="AlphaFoldDB" id="C9RNE9"/>
<dbReference type="Gene3D" id="3.30.420.10">
    <property type="entry name" value="Ribonuclease H-like superfamily/Ribonuclease H"/>
    <property type="match status" value="1"/>
</dbReference>
<keyword evidence="24" id="KW-1185">Reference proteome</keyword>
<dbReference type="CDD" id="cd08637">
    <property type="entry name" value="DNA_pol_A_pol_I_C"/>
    <property type="match status" value="1"/>
</dbReference>
<dbReference type="GO" id="GO:0006302">
    <property type="term" value="P:double-strand break repair"/>
    <property type="evidence" value="ECO:0007669"/>
    <property type="project" value="TreeGrafter"/>
</dbReference>
<evidence type="ECO:0000256" key="10">
    <source>
        <dbReference type="ARBA" id="ARBA00022839"/>
    </source>
</evidence>
<dbReference type="GO" id="GO:0003887">
    <property type="term" value="F:DNA-directed DNA polymerase activity"/>
    <property type="evidence" value="ECO:0007669"/>
    <property type="project" value="UniProtKB-UniRule"/>
</dbReference>
<keyword evidence="10 16" id="KW-0269">Exonuclease</keyword>
<dbReference type="eggNOG" id="COG0749">
    <property type="taxonomic scope" value="Bacteria"/>
</dbReference>
<evidence type="ECO:0000313" key="22">
    <source>
        <dbReference type="EMBL" id="ADL27094.1"/>
    </source>
</evidence>
<dbReference type="SUPFAM" id="SSF47807">
    <property type="entry name" value="5' to 3' exonuclease, C-terminal subdomain"/>
    <property type="match status" value="1"/>
</dbReference>
<reference evidence="22" key="3">
    <citation type="submission" date="2010-08" db="EMBL/GenBank/DDBJ databases">
        <authorList>
            <person name="Durkin A.S."/>
            <person name="Nelson K.E."/>
            <person name="Morrison M."/>
            <person name="Forsberg C.W."/>
            <person name="Wilson D.B."/>
            <person name="Russell J.B."/>
            <person name="Cann I.K.O."/>
            <person name="Mackie R.I."/>
            <person name="White B.A."/>
        </authorList>
    </citation>
    <scope>NUCLEOTIDE SEQUENCE</scope>
    <source>
        <strain evidence="22">S85</strain>
    </source>
</reference>
<evidence type="ECO:0000259" key="19">
    <source>
        <dbReference type="SMART" id="SM00475"/>
    </source>
</evidence>
<dbReference type="Gene3D" id="3.30.70.370">
    <property type="match status" value="1"/>
</dbReference>
<evidence type="ECO:0000256" key="3">
    <source>
        <dbReference type="ARBA" id="ARBA00020311"/>
    </source>
</evidence>
<keyword evidence="6 16" id="KW-0235">DNA replication</keyword>
<dbReference type="CDD" id="cd09859">
    <property type="entry name" value="PIN_53EXO"/>
    <property type="match status" value="1"/>
</dbReference>
<feature type="domain" description="DNA-directed DNA polymerase family A palm" evidence="20">
    <location>
        <begin position="729"/>
        <end position="936"/>
    </location>
</feature>
<evidence type="ECO:0000256" key="15">
    <source>
        <dbReference type="NCBIfam" id="TIGR00593"/>
    </source>
</evidence>
<dbReference type="Pfam" id="PF00476">
    <property type="entry name" value="DNA_pol_A"/>
    <property type="match status" value="1"/>
</dbReference>
<evidence type="ECO:0000256" key="13">
    <source>
        <dbReference type="ARBA" id="ARBA00023204"/>
    </source>
</evidence>
<reference evidence="21 24" key="1">
    <citation type="submission" date="2009-10" db="EMBL/GenBank/DDBJ databases">
        <title>Complete sequence of Fibrobacter succinogenes subsp. succinogenes S85.</title>
        <authorList>
            <consortium name="US DOE Joint Genome Institute"/>
            <person name="Lucas S."/>
            <person name="Copeland A."/>
            <person name="Lapidus A."/>
            <person name="Glavina del Rio T."/>
            <person name="Tice H."/>
            <person name="Bruce D."/>
            <person name="Goodwin L."/>
            <person name="Pitluck S."/>
            <person name="Chertkov O."/>
            <person name="Detter J.C."/>
            <person name="Han C."/>
            <person name="Tapia R."/>
            <person name="Larimer F."/>
            <person name="Land M."/>
            <person name="Hauser L."/>
            <person name="Kyrpides N."/>
            <person name="Mikhailova N."/>
            <person name="Weimer P.J."/>
            <person name="Stevenson D.M."/>
            <person name="Boyum J."/>
            <person name="Brumm P.I."/>
            <person name="Mead D."/>
        </authorList>
    </citation>
    <scope>NUCLEOTIDE SEQUENCE [LARGE SCALE GENOMIC DNA]</scope>
    <source>
        <strain evidence="24">ATCC 19169 / S85</strain>
        <strain evidence="21">S85</strain>
    </source>
</reference>
<evidence type="ECO:0000256" key="14">
    <source>
        <dbReference type="ARBA" id="ARBA00049244"/>
    </source>
</evidence>
<dbReference type="InterPro" id="IPR002562">
    <property type="entry name" value="3'-5'_exonuclease_dom"/>
</dbReference>
<name>C9RNE9_FIBSS</name>
<dbReference type="SMART" id="SM00475">
    <property type="entry name" value="53EXOc"/>
    <property type="match status" value="1"/>
</dbReference>
<gene>
    <name evidence="16 22" type="primary">polA</name>
    <name evidence="21" type="ordered locus">Fisuc_0785</name>
    <name evidence="22" type="ordered locus">FSU_1227</name>
</gene>
<dbReference type="CDD" id="cd06139">
    <property type="entry name" value="DNA_polA_I_Ecoli_like_exo"/>
    <property type="match status" value="1"/>
</dbReference>
<feature type="domain" description="5'-3' exonuclease" evidence="19">
    <location>
        <begin position="3"/>
        <end position="266"/>
    </location>
</feature>
<dbReference type="InterPro" id="IPR012337">
    <property type="entry name" value="RNaseH-like_sf"/>
</dbReference>
<dbReference type="NCBIfam" id="NF004397">
    <property type="entry name" value="PRK05755.1"/>
    <property type="match status" value="1"/>
</dbReference>
<dbReference type="FunFam" id="1.10.150.20:FF:000003">
    <property type="entry name" value="DNA polymerase I"/>
    <property type="match status" value="1"/>
</dbReference>
<dbReference type="HOGENOM" id="CLU_004675_0_0_0"/>
<evidence type="ECO:0000256" key="4">
    <source>
        <dbReference type="ARBA" id="ARBA00022679"/>
    </source>
</evidence>
<dbReference type="GO" id="GO:0006261">
    <property type="term" value="P:DNA-templated DNA replication"/>
    <property type="evidence" value="ECO:0007669"/>
    <property type="project" value="UniProtKB-UniRule"/>
</dbReference>
<evidence type="ECO:0000256" key="1">
    <source>
        <dbReference type="ARBA" id="ARBA00007705"/>
    </source>
</evidence>
<dbReference type="SMART" id="SM00482">
    <property type="entry name" value="POLAc"/>
    <property type="match status" value="1"/>
</dbReference>
<protein>
    <recommendedName>
        <fullName evidence="3 15">DNA polymerase I</fullName>
        <ecNumber evidence="2 15">2.7.7.7</ecNumber>
    </recommendedName>
</protein>
<dbReference type="EC" id="2.7.7.7" evidence="2 15"/>
<comment type="catalytic activity">
    <reaction evidence="14 16">
        <text>DNA(n) + a 2'-deoxyribonucleoside 5'-triphosphate = DNA(n+1) + diphosphate</text>
        <dbReference type="Rhea" id="RHEA:22508"/>
        <dbReference type="Rhea" id="RHEA-COMP:17339"/>
        <dbReference type="Rhea" id="RHEA-COMP:17340"/>
        <dbReference type="ChEBI" id="CHEBI:33019"/>
        <dbReference type="ChEBI" id="CHEBI:61560"/>
        <dbReference type="ChEBI" id="CHEBI:173112"/>
        <dbReference type="EC" id="2.7.7.7"/>
    </reaction>
</comment>
<dbReference type="SUPFAM" id="SSF88723">
    <property type="entry name" value="PIN domain-like"/>
    <property type="match status" value="1"/>
</dbReference>
<dbReference type="Proteomes" id="UP000001497">
    <property type="component" value="Chromosome"/>
</dbReference>
<dbReference type="InterPro" id="IPR029060">
    <property type="entry name" value="PIN-like_dom_sf"/>
</dbReference>
<comment type="function">
    <text evidence="16">In addition to polymerase activity, this DNA polymerase exhibits 3'-5' and 5'-3' exonuclease activity.</text>
</comment>
<dbReference type="KEGG" id="fsu:Fisuc_0785"/>
<dbReference type="EMBL" id="CP002158">
    <property type="protein sequence ID" value="ADL27094.1"/>
    <property type="molecule type" value="Genomic_DNA"/>
</dbReference>
<dbReference type="FunFam" id="1.20.1060.10:FF:000001">
    <property type="entry name" value="DNA polymerase I"/>
    <property type="match status" value="1"/>
</dbReference>
<evidence type="ECO:0000313" key="24">
    <source>
        <dbReference type="Proteomes" id="UP000001497"/>
    </source>
</evidence>
<keyword evidence="7" id="KW-0540">Nuclease</keyword>
<dbReference type="InterPro" id="IPR020045">
    <property type="entry name" value="DNA_polI_H3TH"/>
</dbReference>
<keyword evidence="11 16" id="KW-0239">DNA-directed DNA polymerase</keyword>
<dbReference type="Pfam" id="PF01612">
    <property type="entry name" value="DNA_pol_A_exo1"/>
    <property type="match status" value="1"/>
</dbReference>
<evidence type="ECO:0000256" key="2">
    <source>
        <dbReference type="ARBA" id="ARBA00012417"/>
    </source>
</evidence>
<keyword evidence="4 16" id="KW-0808">Transferase</keyword>
<dbReference type="CDD" id="cd09898">
    <property type="entry name" value="H3TH_53EXO"/>
    <property type="match status" value="1"/>
</dbReference>
<dbReference type="STRING" id="59374.FSU_1227"/>
<evidence type="ECO:0000259" key="18">
    <source>
        <dbReference type="SMART" id="SM00474"/>
    </source>
</evidence>
<evidence type="ECO:0000313" key="23">
    <source>
        <dbReference type="Proteomes" id="UP000000517"/>
    </source>
</evidence>
<dbReference type="PANTHER" id="PTHR10133:SF27">
    <property type="entry name" value="DNA POLYMERASE NU"/>
    <property type="match status" value="1"/>
</dbReference>
<dbReference type="eggNOG" id="COG0258">
    <property type="taxonomic scope" value="Bacteria"/>
</dbReference>
<dbReference type="Gene3D" id="1.10.150.20">
    <property type="entry name" value="5' to 3' exonuclease, C-terminal subdomain"/>
    <property type="match status" value="2"/>
</dbReference>
<dbReference type="InterPro" id="IPR002421">
    <property type="entry name" value="5-3_exonuclease"/>
</dbReference>
<evidence type="ECO:0000256" key="11">
    <source>
        <dbReference type="ARBA" id="ARBA00022932"/>
    </source>
</evidence>
<dbReference type="SUPFAM" id="SSF53098">
    <property type="entry name" value="Ribonuclease H-like"/>
    <property type="match status" value="1"/>
</dbReference>
<dbReference type="PRINTS" id="PR00868">
    <property type="entry name" value="DNAPOLI"/>
</dbReference>
<dbReference type="SMART" id="SM00279">
    <property type="entry name" value="HhH2"/>
    <property type="match status" value="1"/>
</dbReference>
<dbReference type="EMBL" id="CP001792">
    <property type="protein sequence ID" value="ACX74395.1"/>
    <property type="molecule type" value="Genomic_DNA"/>
</dbReference>
<dbReference type="OrthoDB" id="9806424at2"/>
<keyword evidence="5 16" id="KW-0548">Nucleotidyltransferase</keyword>
<dbReference type="InterPro" id="IPR036279">
    <property type="entry name" value="5-3_exonuclease_C_sf"/>
</dbReference>
<dbReference type="GO" id="GO:0003677">
    <property type="term" value="F:DNA binding"/>
    <property type="evidence" value="ECO:0007669"/>
    <property type="project" value="UniProtKB-UniRule"/>
</dbReference>
<keyword evidence="8 16" id="KW-0227">DNA damage</keyword>
<comment type="similarity">
    <text evidence="1 16">Belongs to the DNA polymerase type-A family.</text>
</comment>
<evidence type="ECO:0000256" key="7">
    <source>
        <dbReference type="ARBA" id="ARBA00022722"/>
    </source>
</evidence>
<dbReference type="PATRIC" id="fig|59374.8.peg.1186"/>
<dbReference type="InterPro" id="IPR020046">
    <property type="entry name" value="5-3_exonucl_a-hlix_arch_N"/>
</dbReference>
<dbReference type="RefSeq" id="WP_014545545.1">
    <property type="nucleotide sequence ID" value="NC_013410.1"/>
</dbReference>
<keyword evidence="13 16" id="KW-0234">DNA repair</keyword>
<organism evidence="22 23">
    <name type="scientific">Fibrobacter succinogenes (strain ATCC 19169 / S85)</name>
    <dbReference type="NCBI Taxonomy" id="59374"/>
    <lineage>
        <taxon>Bacteria</taxon>
        <taxon>Pseudomonadati</taxon>
        <taxon>Fibrobacterota</taxon>
        <taxon>Fibrobacteria</taxon>
        <taxon>Fibrobacterales</taxon>
        <taxon>Fibrobacteraceae</taxon>
        <taxon>Fibrobacter</taxon>
    </lineage>
</organism>
<dbReference type="NCBIfam" id="TIGR00593">
    <property type="entry name" value="pola"/>
    <property type="match status" value="1"/>
</dbReference>
<reference evidence="23" key="2">
    <citation type="submission" date="2010-08" db="EMBL/GenBank/DDBJ databases">
        <title>Complete sequence of Fibrobacter succinogenes subsp. succinogenes S85.</title>
        <authorList>
            <person name="Durkin A.S."/>
            <person name="Nelson K.E."/>
            <person name="Morrison M."/>
            <person name="Forsberg C.W."/>
            <person name="Wilson D.B."/>
            <person name="Russell J.B."/>
            <person name="Cann I.K.O."/>
            <person name="Mackie R.I."/>
            <person name="White B.A."/>
        </authorList>
    </citation>
    <scope>NUCLEOTIDE SEQUENCE [LARGE SCALE GENOMIC DNA]</scope>
    <source>
        <strain evidence="23">ATCC 19169 / S85</strain>
    </source>
</reference>
<dbReference type="InterPro" id="IPR036397">
    <property type="entry name" value="RNaseH_sf"/>
</dbReference>
<evidence type="ECO:0000256" key="17">
    <source>
        <dbReference type="SAM" id="MobiDB-lite"/>
    </source>
</evidence>
<dbReference type="GO" id="GO:0008409">
    <property type="term" value="F:5'-3' exonuclease activity"/>
    <property type="evidence" value="ECO:0007669"/>
    <property type="project" value="UniProtKB-UniRule"/>
</dbReference>
<dbReference type="InterPro" id="IPR008918">
    <property type="entry name" value="HhH2"/>
</dbReference>
<evidence type="ECO:0000313" key="21">
    <source>
        <dbReference type="EMBL" id="ACX74395.1"/>
    </source>
</evidence>
<proteinExistence type="inferred from homology"/>
<dbReference type="InterPro" id="IPR002298">
    <property type="entry name" value="DNA_polymerase_A"/>
</dbReference>
<dbReference type="SMART" id="SM00474">
    <property type="entry name" value="35EXOc"/>
    <property type="match status" value="1"/>
</dbReference>
<dbReference type="Proteomes" id="UP000000517">
    <property type="component" value="Chromosome"/>
</dbReference>
<evidence type="ECO:0000259" key="20">
    <source>
        <dbReference type="SMART" id="SM00482"/>
    </source>
</evidence>